<accession>A0A921F7D4</accession>
<organism evidence="1 2">
    <name type="scientific">Ligilactobacillus acidipiscis</name>
    <dbReference type="NCBI Taxonomy" id="89059"/>
    <lineage>
        <taxon>Bacteria</taxon>
        <taxon>Bacillati</taxon>
        <taxon>Bacillota</taxon>
        <taxon>Bacilli</taxon>
        <taxon>Lactobacillales</taxon>
        <taxon>Lactobacillaceae</taxon>
        <taxon>Ligilactobacillus</taxon>
    </lineage>
</organism>
<reference evidence="1" key="2">
    <citation type="submission" date="2021-09" db="EMBL/GenBank/DDBJ databases">
        <authorList>
            <person name="Gilroy R."/>
        </authorList>
    </citation>
    <scope>NUCLEOTIDE SEQUENCE</scope>
    <source>
        <strain evidence="1">CHK174-6876</strain>
    </source>
</reference>
<dbReference type="Proteomes" id="UP000707535">
    <property type="component" value="Unassembled WGS sequence"/>
</dbReference>
<protein>
    <submittedName>
        <fullName evidence="1">N4-gp56 family major capsid protein</fullName>
    </submittedName>
</protein>
<dbReference type="NCBIfam" id="TIGR04387">
    <property type="entry name" value="capsid_maj_N4"/>
    <property type="match status" value="1"/>
</dbReference>
<proteinExistence type="predicted"/>
<comment type="caution">
    <text evidence="1">The sequence shown here is derived from an EMBL/GenBank/DDBJ whole genome shotgun (WGS) entry which is preliminary data.</text>
</comment>
<sequence length="278" mass="29427">MADTTTMLADMVNPEVLAPMVSYELEKALRFTPLAQVDDTLKGQPGDTLKFPAYTYIGDAKDVAEGSPIPLDKLGTKSKSVKIHKAGKGTQITDESVLSGYGDPLKESTKQLGLAMGNKVDDDLLTAAKGGTQKVDITPDVAGVQKALDVFGDEDDATVVMLVNPKNAALIRADAISKKVGSEVGANQLVTGAYLDVLGVQIVRTKKLGDTEALFIKASQTSPALKLVRKRDVQVETDRDIVKKITVMTADAHYAAYLYDDTKVVVGTIGGAGEDAGK</sequence>
<dbReference type="EMBL" id="DYXG01000018">
    <property type="protein sequence ID" value="HJE96326.1"/>
    <property type="molecule type" value="Genomic_DNA"/>
</dbReference>
<evidence type="ECO:0000313" key="1">
    <source>
        <dbReference type="EMBL" id="HJE96326.1"/>
    </source>
</evidence>
<evidence type="ECO:0000313" key="2">
    <source>
        <dbReference type="Proteomes" id="UP000707535"/>
    </source>
</evidence>
<name>A0A921F7D4_9LACO</name>
<dbReference type="Pfam" id="PF25209">
    <property type="entry name" value="Phage_capsid_4"/>
    <property type="match status" value="1"/>
</dbReference>
<dbReference type="AlphaFoldDB" id="A0A921F7D4"/>
<reference evidence="1" key="1">
    <citation type="journal article" date="2021" name="PeerJ">
        <title>Extensive microbial diversity within the chicken gut microbiome revealed by metagenomics and culture.</title>
        <authorList>
            <person name="Gilroy R."/>
            <person name="Ravi A."/>
            <person name="Getino M."/>
            <person name="Pursley I."/>
            <person name="Horton D.L."/>
            <person name="Alikhan N.F."/>
            <person name="Baker D."/>
            <person name="Gharbi K."/>
            <person name="Hall N."/>
            <person name="Watson M."/>
            <person name="Adriaenssens E.M."/>
            <person name="Foster-Nyarko E."/>
            <person name="Jarju S."/>
            <person name="Secka A."/>
            <person name="Antonio M."/>
            <person name="Oren A."/>
            <person name="Chaudhuri R.R."/>
            <person name="La Ragione R."/>
            <person name="Hildebrand F."/>
            <person name="Pallen M.J."/>
        </authorList>
    </citation>
    <scope>NUCLEOTIDE SEQUENCE</scope>
    <source>
        <strain evidence="1">CHK174-6876</strain>
    </source>
</reference>
<gene>
    <name evidence="1" type="ORF">K8V00_01780</name>
</gene>
<dbReference type="SUPFAM" id="SSF56563">
    <property type="entry name" value="Major capsid protein gp5"/>
    <property type="match status" value="1"/>
</dbReference>